<feature type="chain" id="PRO_5039357108" evidence="5">
    <location>
        <begin position="28"/>
        <end position="611"/>
    </location>
</feature>
<accession>A0A2T0M1D9</accession>
<dbReference type="GO" id="GO:0046677">
    <property type="term" value="P:response to antibiotic"/>
    <property type="evidence" value="ECO:0007669"/>
    <property type="project" value="InterPro"/>
</dbReference>
<dbReference type="Proteomes" id="UP000238362">
    <property type="component" value="Unassembled WGS sequence"/>
</dbReference>
<evidence type="ECO:0000256" key="4">
    <source>
        <dbReference type="SAM" id="MobiDB-lite"/>
    </source>
</evidence>
<dbReference type="RefSeq" id="WP_106177508.1">
    <property type="nucleotide sequence ID" value="NZ_PVNH01000002.1"/>
</dbReference>
<name>A0A2T0M1D9_9PSEU</name>
<keyword evidence="3" id="KW-0472">Membrane</keyword>
<proteinExistence type="inferred from homology"/>
<dbReference type="Pfam" id="PF05223">
    <property type="entry name" value="MecA_N"/>
    <property type="match status" value="1"/>
</dbReference>
<evidence type="ECO:0000313" key="9">
    <source>
        <dbReference type="EMBL" id="PRX50422.1"/>
    </source>
</evidence>
<dbReference type="InterPro" id="IPR012338">
    <property type="entry name" value="Beta-lactam/transpept-like"/>
</dbReference>
<evidence type="ECO:0000313" key="10">
    <source>
        <dbReference type="Proteomes" id="UP000238362"/>
    </source>
</evidence>
<dbReference type="PROSITE" id="PS51257">
    <property type="entry name" value="PROKAR_LIPOPROTEIN"/>
    <property type="match status" value="1"/>
</dbReference>
<dbReference type="Gene3D" id="3.90.1310.10">
    <property type="entry name" value="Penicillin-binding protein 2a (Domain 2)"/>
    <property type="match status" value="1"/>
</dbReference>
<feature type="signal peptide" evidence="5">
    <location>
        <begin position="1"/>
        <end position="27"/>
    </location>
</feature>
<dbReference type="InterPro" id="IPR007887">
    <property type="entry name" value="MecA_N"/>
</dbReference>
<sequence length="611" mass="63644">MRKAVLVGLTVLTAGALVTACSGAEEAATRSLESFVTAWERGSVPGHEKEYQEVTSGLGDRTPELEPGEVEVDGDRATAPVRVGWTLAPDVRWEYETTVALAKDGDAWRVDWSPATVEPSLRDGERLTLDRGGDSRGPILDGAGEPITRERSVVTVGVQPSRVESAEKLATALGRALTPEGVDTGDLPDRIREADPDAFVPVVTLRKERYLQLKPVIYDLPGTVFREESRVLAPTRDFARALLGSVGPVTKEDMAAQPGRFAIGDQVGHGGLQEQYDDRLRGTPGVKVTVERPSGASRVLFQKEAESGAAVRTTLDREVQNAADAAVAAGEKNAAVVAVRVSDGAVLAVANSPGAHNLALTAKVPPGSTFKAVTALGLLESGAVTLDSPVQCPPTMTVGGRSFKNAWDGGIPDATFREAFAESCNTAFALLAPKLGAEGLAEAAGRLGIGKQWDLGATAYTGSVATGADPVEQAAAAFGQGRTTVSPIAIAAATAGIARGQWQQPSLVTEPAPTSPAAEGPKLDQAAVGALRTAMREVVTHGSGRELASVAGGPVHGKTGTAEYGTEQPPRSHSWFTGWQGDIAFATFVEDGGNDVAQALAVTKRFLDTLQ</sequence>
<dbReference type="PANTHER" id="PTHR30627">
    <property type="entry name" value="PEPTIDOGLYCAN D,D-TRANSPEPTIDASE"/>
    <property type="match status" value="1"/>
</dbReference>
<feature type="compositionally biased region" description="Basic and acidic residues" evidence="4">
    <location>
        <begin position="125"/>
        <end position="134"/>
    </location>
</feature>
<dbReference type="Pfam" id="PF00905">
    <property type="entry name" value="Transpeptidase"/>
    <property type="match status" value="1"/>
</dbReference>
<dbReference type="GO" id="GO:0005886">
    <property type="term" value="C:plasma membrane"/>
    <property type="evidence" value="ECO:0007669"/>
    <property type="project" value="TreeGrafter"/>
</dbReference>
<dbReference type="OrthoDB" id="5241017at2"/>
<dbReference type="GO" id="GO:0051301">
    <property type="term" value="P:cell division"/>
    <property type="evidence" value="ECO:0007669"/>
    <property type="project" value="UniProtKB-KW"/>
</dbReference>
<feature type="domain" description="Penicillin-binding protein transpeptidase" evidence="6">
    <location>
        <begin position="335"/>
        <end position="600"/>
    </location>
</feature>
<dbReference type="InterPro" id="IPR005311">
    <property type="entry name" value="PBP_dimer"/>
</dbReference>
<dbReference type="Pfam" id="PF03717">
    <property type="entry name" value="PBP_dimer"/>
    <property type="match status" value="1"/>
</dbReference>
<dbReference type="Gene3D" id="3.40.710.10">
    <property type="entry name" value="DD-peptidase/beta-lactamase superfamily"/>
    <property type="match status" value="1"/>
</dbReference>
<keyword evidence="5" id="KW-0732">Signal</keyword>
<feature type="region of interest" description="Disordered" evidence="4">
    <location>
        <begin position="125"/>
        <end position="144"/>
    </location>
</feature>
<dbReference type="Gene3D" id="3.30.1390.30">
    <property type="entry name" value="Penicillin-binding protein 2a, domain 3"/>
    <property type="match status" value="1"/>
</dbReference>
<dbReference type="PANTHER" id="PTHR30627:SF24">
    <property type="entry name" value="PENICILLIN-BINDING PROTEIN 4B"/>
    <property type="match status" value="1"/>
</dbReference>
<dbReference type="InterPro" id="IPR001460">
    <property type="entry name" value="PCN-bd_Tpept"/>
</dbReference>
<organism evidence="9 10">
    <name type="scientific">Prauserella shujinwangii</name>
    <dbReference type="NCBI Taxonomy" id="1453103"/>
    <lineage>
        <taxon>Bacteria</taxon>
        <taxon>Bacillati</taxon>
        <taxon>Actinomycetota</taxon>
        <taxon>Actinomycetes</taxon>
        <taxon>Pseudonocardiales</taxon>
        <taxon>Pseudonocardiaceae</taxon>
        <taxon>Prauserella</taxon>
    </lineage>
</organism>
<feature type="domain" description="NTF2-like N-terminal transpeptidase" evidence="8">
    <location>
        <begin position="49"/>
        <end position="124"/>
    </location>
</feature>
<dbReference type="EMBL" id="PVNH01000002">
    <property type="protein sequence ID" value="PRX50422.1"/>
    <property type="molecule type" value="Genomic_DNA"/>
</dbReference>
<dbReference type="GO" id="GO:0008658">
    <property type="term" value="F:penicillin binding"/>
    <property type="evidence" value="ECO:0007669"/>
    <property type="project" value="InterPro"/>
</dbReference>
<keyword evidence="9" id="KW-0131">Cell cycle</keyword>
<evidence type="ECO:0000259" key="8">
    <source>
        <dbReference type="Pfam" id="PF05223"/>
    </source>
</evidence>
<feature type="region of interest" description="Disordered" evidence="4">
    <location>
        <begin position="547"/>
        <end position="572"/>
    </location>
</feature>
<gene>
    <name evidence="9" type="ORF">B0I33_102543</name>
</gene>
<feature type="domain" description="Penicillin-binding protein dimerisation" evidence="7">
    <location>
        <begin position="135"/>
        <end position="291"/>
    </location>
</feature>
<comment type="similarity">
    <text evidence="2">Belongs to the transpeptidase family.</text>
</comment>
<evidence type="ECO:0000256" key="3">
    <source>
        <dbReference type="ARBA" id="ARBA00023136"/>
    </source>
</evidence>
<comment type="caution">
    <text evidence="9">The sequence shown here is derived from an EMBL/GenBank/DDBJ whole genome shotgun (WGS) entry which is preliminary data.</text>
</comment>
<dbReference type="AlphaFoldDB" id="A0A2T0M1D9"/>
<comment type="subcellular location">
    <subcellularLocation>
        <location evidence="1">Membrane</location>
    </subcellularLocation>
</comment>
<dbReference type="SUPFAM" id="SSF56519">
    <property type="entry name" value="Penicillin binding protein dimerisation domain"/>
    <property type="match status" value="1"/>
</dbReference>
<evidence type="ECO:0000256" key="5">
    <source>
        <dbReference type="SAM" id="SignalP"/>
    </source>
</evidence>
<evidence type="ECO:0000259" key="6">
    <source>
        <dbReference type="Pfam" id="PF00905"/>
    </source>
</evidence>
<dbReference type="InterPro" id="IPR050515">
    <property type="entry name" value="Beta-lactam/transpept"/>
</dbReference>
<keyword evidence="9" id="KW-0132">Cell division</keyword>
<evidence type="ECO:0000256" key="1">
    <source>
        <dbReference type="ARBA" id="ARBA00004370"/>
    </source>
</evidence>
<dbReference type="GO" id="GO:0071555">
    <property type="term" value="P:cell wall organization"/>
    <property type="evidence" value="ECO:0007669"/>
    <property type="project" value="TreeGrafter"/>
</dbReference>
<reference evidence="9 10" key="1">
    <citation type="submission" date="2018-03" db="EMBL/GenBank/DDBJ databases">
        <title>Genomic Encyclopedia of Type Strains, Phase III (KMG-III): the genomes of soil and plant-associated and newly described type strains.</title>
        <authorList>
            <person name="Whitman W."/>
        </authorList>
    </citation>
    <scope>NUCLEOTIDE SEQUENCE [LARGE SCALE GENOMIC DNA]</scope>
    <source>
        <strain evidence="9 10">CGMCC 4.7125</strain>
    </source>
</reference>
<dbReference type="InterPro" id="IPR036138">
    <property type="entry name" value="PBP_dimer_sf"/>
</dbReference>
<dbReference type="GO" id="GO:0071972">
    <property type="term" value="F:peptidoglycan L,D-transpeptidase activity"/>
    <property type="evidence" value="ECO:0007669"/>
    <property type="project" value="TreeGrafter"/>
</dbReference>
<dbReference type="SUPFAM" id="SSF56601">
    <property type="entry name" value="beta-lactamase/transpeptidase-like"/>
    <property type="match status" value="1"/>
</dbReference>
<keyword evidence="10" id="KW-1185">Reference proteome</keyword>
<evidence type="ECO:0000256" key="2">
    <source>
        <dbReference type="ARBA" id="ARBA00007171"/>
    </source>
</evidence>
<evidence type="ECO:0000259" key="7">
    <source>
        <dbReference type="Pfam" id="PF03717"/>
    </source>
</evidence>
<protein>
    <submittedName>
        <fullName evidence="9">Cell division protein FtsI/penicillin-binding protein 2</fullName>
    </submittedName>
</protein>